<dbReference type="EMBL" id="BONE01000061">
    <property type="protein sequence ID" value="GIF76446.1"/>
    <property type="molecule type" value="Genomic_DNA"/>
</dbReference>
<reference evidence="1 2" key="1">
    <citation type="submission" date="2021-01" db="EMBL/GenBank/DDBJ databases">
        <title>Whole genome shotgun sequence of Asanoa siamensis NBRC 107932.</title>
        <authorList>
            <person name="Komaki H."/>
            <person name="Tamura T."/>
        </authorList>
    </citation>
    <scope>NUCLEOTIDE SEQUENCE [LARGE SCALE GENOMIC DNA]</scope>
    <source>
        <strain evidence="1 2">NBRC 107932</strain>
    </source>
</reference>
<dbReference type="InterPro" id="IPR045441">
    <property type="entry name" value="DUF6506"/>
</dbReference>
<keyword evidence="2" id="KW-1185">Reference proteome</keyword>
<sequence length="109" mass="11139">MSQSWAYVYEHPGSDPSVDRHVVEGGGQRTVLVAVPDAGTAVEVARALVDDGVGLIELCGGFSTAAVAEVVRAVGDRVPVGHVTFSVENVPGAAAYSAAFTAEQGSGRR</sequence>
<accession>A0ABQ4CYW3</accession>
<gene>
    <name evidence="1" type="ORF">Asi02nite_59640</name>
</gene>
<evidence type="ECO:0000313" key="1">
    <source>
        <dbReference type="EMBL" id="GIF76446.1"/>
    </source>
</evidence>
<protein>
    <submittedName>
        <fullName evidence="1">Uncharacterized protein</fullName>
    </submittedName>
</protein>
<comment type="caution">
    <text evidence="1">The sequence shown here is derived from an EMBL/GenBank/DDBJ whole genome shotgun (WGS) entry which is preliminary data.</text>
</comment>
<proteinExistence type="predicted"/>
<name>A0ABQ4CYW3_9ACTN</name>
<organism evidence="1 2">
    <name type="scientific">Asanoa siamensis</name>
    <dbReference type="NCBI Taxonomy" id="926357"/>
    <lineage>
        <taxon>Bacteria</taxon>
        <taxon>Bacillati</taxon>
        <taxon>Actinomycetota</taxon>
        <taxon>Actinomycetes</taxon>
        <taxon>Micromonosporales</taxon>
        <taxon>Micromonosporaceae</taxon>
        <taxon>Asanoa</taxon>
    </lineage>
</organism>
<dbReference type="RefSeq" id="WP_203717319.1">
    <property type="nucleotide sequence ID" value="NZ_BONE01000061.1"/>
</dbReference>
<evidence type="ECO:0000313" key="2">
    <source>
        <dbReference type="Proteomes" id="UP000604117"/>
    </source>
</evidence>
<dbReference type="Pfam" id="PF20116">
    <property type="entry name" value="DUF6506"/>
    <property type="match status" value="1"/>
</dbReference>
<dbReference type="Proteomes" id="UP000604117">
    <property type="component" value="Unassembled WGS sequence"/>
</dbReference>